<dbReference type="Pfam" id="PF11741">
    <property type="entry name" value="AMIN"/>
    <property type="match status" value="1"/>
</dbReference>
<evidence type="ECO:0000256" key="2">
    <source>
        <dbReference type="SAM" id="MobiDB-lite"/>
    </source>
</evidence>
<feature type="domain" description="AMIN" evidence="3">
    <location>
        <begin position="20"/>
        <end position="116"/>
    </location>
</feature>
<feature type="compositionally biased region" description="Low complexity" evidence="2">
    <location>
        <begin position="146"/>
        <end position="159"/>
    </location>
</feature>
<comment type="caution">
    <text evidence="4">The sequence shown here is derived from an EMBL/GenBank/DDBJ whole genome shotgun (WGS) entry which is preliminary data.</text>
</comment>
<dbReference type="Proteomes" id="UP001526426">
    <property type="component" value="Unassembled WGS sequence"/>
</dbReference>
<accession>A0ABT3LBR9</accession>
<dbReference type="Gene3D" id="2.60.40.3500">
    <property type="match status" value="1"/>
</dbReference>
<evidence type="ECO:0000256" key="1">
    <source>
        <dbReference type="ARBA" id="ARBA00022801"/>
    </source>
</evidence>
<dbReference type="PANTHER" id="PTHR30404:SF0">
    <property type="entry name" value="N-ACETYLMURAMOYL-L-ALANINE AMIDASE AMIC"/>
    <property type="match status" value="1"/>
</dbReference>
<evidence type="ECO:0000313" key="4">
    <source>
        <dbReference type="EMBL" id="MCW6038953.1"/>
    </source>
</evidence>
<gene>
    <name evidence="4" type="ORF">K4A83_22250</name>
</gene>
<dbReference type="InterPro" id="IPR050695">
    <property type="entry name" value="N-acetylmuramoyl_amidase_3"/>
</dbReference>
<feature type="compositionally biased region" description="Pro residues" evidence="2">
    <location>
        <begin position="397"/>
        <end position="409"/>
    </location>
</feature>
<reference evidence="4 5" key="1">
    <citation type="submission" date="2021-08" db="EMBL/GenBank/DDBJ databases">
        <title>Draft genome sequence of Spirulina subsalsa with high tolerance to salinity and hype-accumulation of phycocyanin.</title>
        <authorList>
            <person name="Pei H."/>
            <person name="Jiang L."/>
        </authorList>
    </citation>
    <scope>NUCLEOTIDE SEQUENCE [LARGE SCALE GENOMIC DNA]</scope>
    <source>
        <strain evidence="4 5">FACHB-351</strain>
    </source>
</reference>
<name>A0ABT3LBR9_9CYAN</name>
<organism evidence="4 5">
    <name type="scientific">Spirulina subsalsa FACHB-351</name>
    <dbReference type="NCBI Taxonomy" id="234711"/>
    <lineage>
        <taxon>Bacteria</taxon>
        <taxon>Bacillati</taxon>
        <taxon>Cyanobacteriota</taxon>
        <taxon>Cyanophyceae</taxon>
        <taxon>Spirulinales</taxon>
        <taxon>Spirulinaceae</taxon>
        <taxon>Spirulina</taxon>
    </lineage>
</organism>
<evidence type="ECO:0000313" key="5">
    <source>
        <dbReference type="Proteomes" id="UP001526426"/>
    </source>
</evidence>
<proteinExistence type="predicted"/>
<feature type="region of interest" description="Disordered" evidence="2">
    <location>
        <begin position="383"/>
        <end position="409"/>
    </location>
</feature>
<evidence type="ECO:0000259" key="3">
    <source>
        <dbReference type="Pfam" id="PF11741"/>
    </source>
</evidence>
<sequence length="409" mass="43918">MSLVTALLYASPAEAARLLFWRFEAAQNRLTFTTDQGVQPRAQLIANPTRLVIDLPGISLGRPSERQRIGGAVAEVRSGQFNATTARLVVELAPGYTYDPQGIQFRGMTSTQWSVQLPQPQRLGAASSTAGALPSLDLSENPSEGQSQTQAQTASPTPQDSDFQITRNGFFVRLGNNARGQVAVRRSRNGQQVQIDLNGIMLPDQLVDQGFEVNRYGVGQVQFSQIRPSPPLARITMDVSVDSPDWQASLARSGGLAIVPAEGAAVLEQDAPSSSTAQNILTTVQSVELGLGNQILIRGDRALRGTGQWDSRTGVYQVTIPNARLAPNFPNPQLSANSPVSQIRLRQQGDTVVVLIQPASGIQVGRLSQLNDRLLSLQLNQGPTSALPPALDRPINIPVPPPERIAPPT</sequence>
<dbReference type="InterPro" id="IPR021731">
    <property type="entry name" value="AMIN_dom"/>
</dbReference>
<feature type="non-terminal residue" evidence="4">
    <location>
        <position position="409"/>
    </location>
</feature>
<keyword evidence="1" id="KW-0378">Hydrolase</keyword>
<feature type="region of interest" description="Disordered" evidence="2">
    <location>
        <begin position="121"/>
        <end position="162"/>
    </location>
</feature>
<dbReference type="EMBL" id="JAIHOM010000216">
    <property type="protein sequence ID" value="MCW6038953.1"/>
    <property type="molecule type" value="Genomic_DNA"/>
</dbReference>
<dbReference type="PANTHER" id="PTHR30404">
    <property type="entry name" value="N-ACETYLMURAMOYL-L-ALANINE AMIDASE"/>
    <property type="match status" value="1"/>
</dbReference>
<keyword evidence="5" id="KW-1185">Reference proteome</keyword>
<protein>
    <submittedName>
        <fullName evidence="4">AMIN domain-containing protein</fullName>
    </submittedName>
</protein>